<dbReference type="Proteomes" id="UP000007015">
    <property type="component" value="Chromosome 9"/>
</dbReference>
<name>B8BCX7_ORYSI</name>
<dbReference type="EMBL" id="CM000134">
    <property type="protein sequence ID" value="EEC84085.1"/>
    <property type="molecule type" value="Genomic_DNA"/>
</dbReference>
<reference evidence="2 3" key="1">
    <citation type="journal article" date="2005" name="PLoS Biol.">
        <title>The genomes of Oryza sativa: a history of duplications.</title>
        <authorList>
            <person name="Yu J."/>
            <person name="Wang J."/>
            <person name="Lin W."/>
            <person name="Li S."/>
            <person name="Li H."/>
            <person name="Zhou J."/>
            <person name="Ni P."/>
            <person name="Dong W."/>
            <person name="Hu S."/>
            <person name="Zeng C."/>
            <person name="Zhang J."/>
            <person name="Zhang Y."/>
            <person name="Li R."/>
            <person name="Xu Z."/>
            <person name="Li S."/>
            <person name="Li X."/>
            <person name="Zheng H."/>
            <person name="Cong L."/>
            <person name="Lin L."/>
            <person name="Yin J."/>
            <person name="Geng J."/>
            <person name="Li G."/>
            <person name="Shi J."/>
            <person name="Liu J."/>
            <person name="Lv H."/>
            <person name="Li J."/>
            <person name="Wang J."/>
            <person name="Deng Y."/>
            <person name="Ran L."/>
            <person name="Shi X."/>
            <person name="Wang X."/>
            <person name="Wu Q."/>
            <person name="Li C."/>
            <person name="Ren X."/>
            <person name="Wang J."/>
            <person name="Wang X."/>
            <person name="Li D."/>
            <person name="Liu D."/>
            <person name="Zhang X."/>
            <person name="Ji Z."/>
            <person name="Zhao W."/>
            <person name="Sun Y."/>
            <person name="Zhang Z."/>
            <person name="Bao J."/>
            <person name="Han Y."/>
            <person name="Dong L."/>
            <person name="Ji J."/>
            <person name="Chen P."/>
            <person name="Wu S."/>
            <person name="Liu J."/>
            <person name="Xiao Y."/>
            <person name="Bu D."/>
            <person name="Tan J."/>
            <person name="Yang L."/>
            <person name="Ye C."/>
            <person name="Zhang J."/>
            <person name="Xu J."/>
            <person name="Zhou Y."/>
            <person name="Yu Y."/>
            <person name="Zhang B."/>
            <person name="Zhuang S."/>
            <person name="Wei H."/>
            <person name="Liu B."/>
            <person name="Lei M."/>
            <person name="Yu H."/>
            <person name="Li Y."/>
            <person name="Xu H."/>
            <person name="Wei S."/>
            <person name="He X."/>
            <person name="Fang L."/>
            <person name="Zhang Z."/>
            <person name="Zhang Y."/>
            <person name="Huang X."/>
            <person name="Su Z."/>
            <person name="Tong W."/>
            <person name="Li J."/>
            <person name="Tong Z."/>
            <person name="Li S."/>
            <person name="Ye J."/>
            <person name="Wang L."/>
            <person name="Fang L."/>
            <person name="Lei T."/>
            <person name="Chen C."/>
            <person name="Chen H."/>
            <person name="Xu Z."/>
            <person name="Li H."/>
            <person name="Huang H."/>
            <person name="Zhang F."/>
            <person name="Xu H."/>
            <person name="Li N."/>
            <person name="Zhao C."/>
            <person name="Li S."/>
            <person name="Dong L."/>
            <person name="Huang Y."/>
            <person name="Li L."/>
            <person name="Xi Y."/>
            <person name="Qi Q."/>
            <person name="Li W."/>
            <person name="Zhang B."/>
            <person name="Hu W."/>
            <person name="Zhang Y."/>
            <person name="Tian X."/>
            <person name="Jiao Y."/>
            <person name="Liang X."/>
            <person name="Jin J."/>
            <person name="Gao L."/>
            <person name="Zheng W."/>
            <person name="Hao B."/>
            <person name="Liu S."/>
            <person name="Wang W."/>
            <person name="Yuan L."/>
            <person name="Cao M."/>
            <person name="McDermott J."/>
            <person name="Samudrala R."/>
            <person name="Wang J."/>
            <person name="Wong G.K."/>
            <person name="Yang H."/>
        </authorList>
    </citation>
    <scope>NUCLEOTIDE SEQUENCE [LARGE SCALE GENOMIC DNA]</scope>
    <source>
        <strain evidence="3">cv. 93-11</strain>
    </source>
</reference>
<proteinExistence type="predicted"/>
<sequence length="118" mass="12332">MIAALGRSALPEVALTARVCACSVAVLPNPGSSPSEPTRTPMEEATEEMVAVGAGPTRPDLASSSYPMVPEMAAEAKERHAAGKKPARRRQRLDLAPVVGFGPSYAGSARERRRGHPG</sequence>
<feature type="region of interest" description="Disordered" evidence="1">
    <location>
        <begin position="27"/>
        <end position="118"/>
    </location>
</feature>
<evidence type="ECO:0000313" key="2">
    <source>
        <dbReference type="EMBL" id="EEC84085.1"/>
    </source>
</evidence>
<feature type="compositionally biased region" description="Basic residues" evidence="1">
    <location>
        <begin position="82"/>
        <end position="91"/>
    </location>
</feature>
<gene>
    <name evidence="2" type="ORF">OsI_30379</name>
</gene>
<dbReference type="Gramene" id="BGIOSGA030282-TA">
    <property type="protein sequence ID" value="BGIOSGA030282-PA"/>
    <property type="gene ID" value="BGIOSGA030282"/>
</dbReference>
<organism evidence="2 3">
    <name type="scientific">Oryza sativa subsp. indica</name>
    <name type="common">Rice</name>
    <dbReference type="NCBI Taxonomy" id="39946"/>
    <lineage>
        <taxon>Eukaryota</taxon>
        <taxon>Viridiplantae</taxon>
        <taxon>Streptophyta</taxon>
        <taxon>Embryophyta</taxon>
        <taxon>Tracheophyta</taxon>
        <taxon>Spermatophyta</taxon>
        <taxon>Magnoliopsida</taxon>
        <taxon>Liliopsida</taxon>
        <taxon>Poales</taxon>
        <taxon>Poaceae</taxon>
        <taxon>BOP clade</taxon>
        <taxon>Oryzoideae</taxon>
        <taxon>Oryzeae</taxon>
        <taxon>Oryzinae</taxon>
        <taxon>Oryza</taxon>
        <taxon>Oryza sativa</taxon>
    </lineage>
</organism>
<evidence type="ECO:0000256" key="1">
    <source>
        <dbReference type="SAM" id="MobiDB-lite"/>
    </source>
</evidence>
<accession>B8BCX7</accession>
<protein>
    <submittedName>
        <fullName evidence="2">Uncharacterized protein</fullName>
    </submittedName>
</protein>
<keyword evidence="3" id="KW-1185">Reference proteome</keyword>
<evidence type="ECO:0000313" key="3">
    <source>
        <dbReference type="Proteomes" id="UP000007015"/>
    </source>
</evidence>
<dbReference type="AlphaFoldDB" id="B8BCX7"/>
<dbReference type="HOGENOM" id="CLU_2077002_0_0_1"/>